<evidence type="ECO:0000256" key="7">
    <source>
        <dbReference type="ARBA" id="ARBA00023180"/>
    </source>
</evidence>
<keyword evidence="4 8" id="KW-1133">Transmembrane helix</keyword>
<dbReference type="AlphaFoldDB" id="A0A8S1B880"/>
<dbReference type="EMBL" id="CADEBC010000561">
    <property type="protein sequence ID" value="CAB3252972.1"/>
    <property type="molecule type" value="Genomic_DNA"/>
</dbReference>
<comment type="caution">
    <text evidence="9">The sequence shown here is derived from an EMBL/GenBank/DDBJ whole genome shotgun (WGS) entry which is preliminary data.</text>
</comment>
<evidence type="ECO:0000313" key="10">
    <source>
        <dbReference type="Proteomes" id="UP000494106"/>
    </source>
</evidence>
<comment type="subcellular location">
    <subcellularLocation>
        <location evidence="1">Cell membrane</location>
        <topology evidence="1">Multi-pass membrane protein</topology>
    </subcellularLocation>
</comment>
<dbReference type="GO" id="GO:0005886">
    <property type="term" value="C:plasma membrane"/>
    <property type="evidence" value="ECO:0007669"/>
    <property type="project" value="UniProtKB-SubCell"/>
</dbReference>
<keyword evidence="3 8" id="KW-0812">Transmembrane</keyword>
<gene>
    <name evidence="9" type="ORF">APLA_LOCUS13819</name>
</gene>
<dbReference type="OrthoDB" id="7486450at2759"/>
<evidence type="ECO:0008006" key="11">
    <source>
        <dbReference type="Google" id="ProtNLM"/>
    </source>
</evidence>
<protein>
    <recommendedName>
        <fullName evidence="11">Ionotropic receptor</fullName>
    </recommendedName>
</protein>
<name>A0A8S1B880_ARCPL</name>
<evidence type="ECO:0000256" key="2">
    <source>
        <dbReference type="ARBA" id="ARBA00022475"/>
    </source>
</evidence>
<keyword evidence="2" id="KW-1003">Cell membrane</keyword>
<proteinExistence type="predicted"/>
<keyword evidence="5 8" id="KW-0472">Membrane</keyword>
<feature type="transmembrane region" description="Helical" evidence="8">
    <location>
        <begin position="316"/>
        <end position="333"/>
    </location>
</feature>
<dbReference type="InterPro" id="IPR052192">
    <property type="entry name" value="Insect_Ionotropic_Sensory_Rcpt"/>
</dbReference>
<evidence type="ECO:0000256" key="5">
    <source>
        <dbReference type="ARBA" id="ARBA00023136"/>
    </source>
</evidence>
<evidence type="ECO:0000256" key="3">
    <source>
        <dbReference type="ARBA" id="ARBA00022692"/>
    </source>
</evidence>
<dbReference type="PANTHER" id="PTHR42643">
    <property type="entry name" value="IONOTROPIC RECEPTOR 20A-RELATED"/>
    <property type="match status" value="1"/>
</dbReference>
<feature type="transmembrane region" description="Helical" evidence="8">
    <location>
        <begin position="370"/>
        <end position="394"/>
    </location>
</feature>
<accession>A0A8S1B880</accession>
<sequence>MEAKFLNNITKCITFIGNSELQFRPTVIIDTQYVKNKTKGNRFRGKLAKKLMRNGIPSLTVAEGLISKLQDMSFNTLVVTYFENCDDINNLDFSNIDKDIKQLMVTFESTSKNCIDKLQEIKNSVDKYDITFMLLNIRDDKNKFYTFIPKMDANTCEVVVECYYHINTCANGFMQSNEVFPEKEPINLNKCPLKIGLAALQPFSQINDYKSLKTYDHINTTKGFDVDILNIFANYFNATLDLFYIYRKEENPYVNTDFINFIINGSLDICAGGLYRMYGDAVAYSGLYARQAILWIYAVKRDERSWATLLDDMHDIYMFFVFYASYSISWYLICKFDGDPVSFIDTLLYGWGALVGGTALKEVTSLKQKILNLGLFIMRIYLSAYISIHLYSFLTIKEPPDMFITDDELMDSGRVAFLETSTKYFVDDERYLEFGNTTVECVSFKDCIEKTLQQNGMTMVLQGNFFQFQSDTAINGEARMMKLPEHVLTVYNEMLIRKDSPLVDDLQKLLQNLFEAGITEALYKKAIGLLVMEKSTRAHSNMLSHSYSCQSGCTITVEQFAVIFYAYSFGCILSCVVFALELYSRGRHVLA</sequence>
<feature type="transmembrane region" description="Helical" evidence="8">
    <location>
        <begin position="560"/>
        <end position="583"/>
    </location>
</feature>
<evidence type="ECO:0000256" key="1">
    <source>
        <dbReference type="ARBA" id="ARBA00004651"/>
    </source>
</evidence>
<dbReference type="Proteomes" id="UP000494106">
    <property type="component" value="Unassembled WGS sequence"/>
</dbReference>
<keyword evidence="10" id="KW-1185">Reference proteome</keyword>
<reference evidence="9 10" key="1">
    <citation type="submission" date="2020-04" db="EMBL/GenBank/DDBJ databases">
        <authorList>
            <person name="Wallbank WR R."/>
            <person name="Pardo Diaz C."/>
            <person name="Kozak K."/>
            <person name="Martin S."/>
            <person name="Jiggins C."/>
            <person name="Moest M."/>
            <person name="Warren A I."/>
            <person name="Byers J.R.P. K."/>
            <person name="Montejo-Kovacevich G."/>
            <person name="Yen C E."/>
        </authorList>
    </citation>
    <scope>NUCLEOTIDE SEQUENCE [LARGE SCALE GENOMIC DNA]</scope>
</reference>
<dbReference type="SUPFAM" id="SSF53850">
    <property type="entry name" value="Periplasmic binding protein-like II"/>
    <property type="match status" value="1"/>
</dbReference>
<keyword evidence="7" id="KW-0325">Glycoprotein</keyword>
<dbReference type="PANTHER" id="PTHR42643:SF24">
    <property type="entry name" value="IONOTROPIC RECEPTOR 60A"/>
    <property type="match status" value="1"/>
</dbReference>
<evidence type="ECO:0000256" key="8">
    <source>
        <dbReference type="SAM" id="Phobius"/>
    </source>
</evidence>
<organism evidence="9 10">
    <name type="scientific">Arctia plantaginis</name>
    <name type="common">Wood tiger moth</name>
    <name type="synonym">Phalaena plantaginis</name>
    <dbReference type="NCBI Taxonomy" id="874455"/>
    <lineage>
        <taxon>Eukaryota</taxon>
        <taxon>Metazoa</taxon>
        <taxon>Ecdysozoa</taxon>
        <taxon>Arthropoda</taxon>
        <taxon>Hexapoda</taxon>
        <taxon>Insecta</taxon>
        <taxon>Pterygota</taxon>
        <taxon>Neoptera</taxon>
        <taxon>Endopterygota</taxon>
        <taxon>Lepidoptera</taxon>
        <taxon>Glossata</taxon>
        <taxon>Ditrysia</taxon>
        <taxon>Noctuoidea</taxon>
        <taxon>Erebidae</taxon>
        <taxon>Arctiinae</taxon>
        <taxon>Arctia</taxon>
    </lineage>
</organism>
<evidence type="ECO:0000256" key="6">
    <source>
        <dbReference type="ARBA" id="ARBA00023170"/>
    </source>
</evidence>
<evidence type="ECO:0000256" key="4">
    <source>
        <dbReference type="ARBA" id="ARBA00022989"/>
    </source>
</evidence>
<evidence type="ECO:0000313" key="9">
    <source>
        <dbReference type="EMBL" id="CAB3252972.1"/>
    </source>
</evidence>
<keyword evidence="6" id="KW-0675">Receptor</keyword>